<dbReference type="Pfam" id="PF02358">
    <property type="entry name" value="Trehalose_PPase"/>
    <property type="match status" value="1"/>
</dbReference>
<keyword evidence="4" id="KW-0460">Magnesium</keyword>
<dbReference type="InterPro" id="IPR003337">
    <property type="entry name" value="Trehalose_PPase"/>
</dbReference>
<keyword evidence="3 4" id="KW-0378">Hydrolase</keyword>
<dbReference type="InterPro" id="IPR044651">
    <property type="entry name" value="OTSB-like"/>
</dbReference>
<keyword evidence="6" id="KW-1185">Reference proteome</keyword>
<protein>
    <recommendedName>
        <fullName evidence="4">Trehalose 6-phosphate phosphatase</fullName>
        <ecNumber evidence="4">3.1.3.12</ecNumber>
    </recommendedName>
</protein>
<comment type="catalytic activity">
    <reaction evidence="4">
        <text>alpha,alpha-trehalose 6-phosphate + H2O = alpha,alpha-trehalose + phosphate</text>
        <dbReference type="Rhea" id="RHEA:23420"/>
        <dbReference type="ChEBI" id="CHEBI:15377"/>
        <dbReference type="ChEBI" id="CHEBI:16551"/>
        <dbReference type="ChEBI" id="CHEBI:43474"/>
        <dbReference type="ChEBI" id="CHEBI:58429"/>
        <dbReference type="EC" id="3.1.3.12"/>
    </reaction>
</comment>
<organism evidence="5 6">
    <name type="scientific">Pseudochelatococcus lubricantis</name>
    <dbReference type="NCBI Taxonomy" id="1538102"/>
    <lineage>
        <taxon>Bacteria</taxon>
        <taxon>Pseudomonadati</taxon>
        <taxon>Pseudomonadota</taxon>
        <taxon>Alphaproteobacteria</taxon>
        <taxon>Hyphomicrobiales</taxon>
        <taxon>Chelatococcaceae</taxon>
        <taxon>Pseudochelatococcus</taxon>
    </lineage>
</organism>
<comment type="cofactor">
    <cofactor evidence="4">
        <name>Mg(2+)</name>
        <dbReference type="ChEBI" id="CHEBI:18420"/>
    </cofactor>
</comment>
<dbReference type="GO" id="GO:0004805">
    <property type="term" value="F:trehalose-phosphatase activity"/>
    <property type="evidence" value="ECO:0007669"/>
    <property type="project" value="UniProtKB-EC"/>
</dbReference>
<evidence type="ECO:0000256" key="2">
    <source>
        <dbReference type="ARBA" id="ARBA00008770"/>
    </source>
</evidence>
<comment type="caution">
    <text evidence="5">The sequence shown here is derived from an EMBL/GenBank/DDBJ whole genome shotgun (WGS) entry which is preliminary data.</text>
</comment>
<dbReference type="Proteomes" id="UP001429580">
    <property type="component" value="Unassembled WGS sequence"/>
</dbReference>
<dbReference type="InterPro" id="IPR023214">
    <property type="entry name" value="HAD_sf"/>
</dbReference>
<evidence type="ECO:0000256" key="4">
    <source>
        <dbReference type="RuleBase" id="RU361117"/>
    </source>
</evidence>
<sequence>MNGNGERGGEAFSPSSFGALAANPEKWALFLDIDGTLVDIAPTPDAVEAPAGLAASLAVVMTGLGGALALVTGRGIGFVDRLFHPHCFPLAGLHGAELRLPGGRTIAIEPSPAFLQAKAALHAGAASLPGVIVEDKGVAVAVHYRLAPHHRDSVEALMREAAVRAGPRWSLQSGKMLVELKPAAADKGEALKSFMRGAPFAGRQPLAVGDDLTDEDMFAAAIAHGGRAIRIGDGNARTLAAGRIGTPAHMRTLLASLADTWERDRR</sequence>
<comment type="pathway">
    <text evidence="1 4">Glycan biosynthesis; trehalose biosynthesis.</text>
</comment>
<dbReference type="EMBL" id="JAASQI010000010">
    <property type="protein sequence ID" value="NIJ59732.1"/>
    <property type="molecule type" value="Genomic_DNA"/>
</dbReference>
<proteinExistence type="inferred from homology"/>
<dbReference type="CDD" id="cd01627">
    <property type="entry name" value="HAD_TPP"/>
    <property type="match status" value="1"/>
</dbReference>
<dbReference type="InterPro" id="IPR036412">
    <property type="entry name" value="HAD-like_sf"/>
</dbReference>
<evidence type="ECO:0000256" key="3">
    <source>
        <dbReference type="ARBA" id="ARBA00022801"/>
    </source>
</evidence>
<comment type="similarity">
    <text evidence="2 4">Belongs to the trehalose phosphatase family.</text>
</comment>
<dbReference type="Gene3D" id="3.30.70.1020">
    <property type="entry name" value="Trehalose-6-phosphate phosphatase related protein, domain 2"/>
    <property type="match status" value="1"/>
</dbReference>
<dbReference type="NCBIfam" id="TIGR01484">
    <property type="entry name" value="HAD-SF-IIB"/>
    <property type="match status" value="1"/>
</dbReference>
<dbReference type="Gene3D" id="3.40.50.1000">
    <property type="entry name" value="HAD superfamily/HAD-like"/>
    <property type="match status" value="1"/>
</dbReference>
<accession>A0ABX0V3E3</accession>
<dbReference type="NCBIfam" id="TIGR00685">
    <property type="entry name" value="T6PP"/>
    <property type="match status" value="1"/>
</dbReference>
<name>A0ABX0V3E3_9HYPH</name>
<dbReference type="PANTHER" id="PTHR43768">
    <property type="entry name" value="TREHALOSE 6-PHOSPHATE PHOSPHATASE"/>
    <property type="match status" value="1"/>
</dbReference>
<comment type="function">
    <text evidence="4">Removes the phosphate from trehalose 6-phosphate to produce free trehalose.</text>
</comment>
<gene>
    <name evidence="5" type="ORF">FHS82_003593</name>
</gene>
<dbReference type="RefSeq" id="WP_166955397.1">
    <property type="nucleotide sequence ID" value="NZ_JAASQI010000010.1"/>
</dbReference>
<dbReference type="EC" id="3.1.3.12" evidence="4"/>
<dbReference type="SUPFAM" id="SSF56784">
    <property type="entry name" value="HAD-like"/>
    <property type="match status" value="1"/>
</dbReference>
<evidence type="ECO:0000313" key="5">
    <source>
        <dbReference type="EMBL" id="NIJ59732.1"/>
    </source>
</evidence>
<dbReference type="InterPro" id="IPR006379">
    <property type="entry name" value="HAD-SF_hydro_IIB"/>
</dbReference>
<keyword evidence="4" id="KW-0479">Metal-binding</keyword>
<evidence type="ECO:0000256" key="1">
    <source>
        <dbReference type="ARBA" id="ARBA00005199"/>
    </source>
</evidence>
<reference evidence="5 6" key="1">
    <citation type="submission" date="2020-03" db="EMBL/GenBank/DDBJ databases">
        <title>Genomic Encyclopedia of Type Strains, Phase IV (KMG-IV): sequencing the most valuable type-strain genomes for metagenomic binning, comparative biology and taxonomic classification.</title>
        <authorList>
            <person name="Goeker M."/>
        </authorList>
    </citation>
    <scope>NUCLEOTIDE SEQUENCE [LARGE SCALE GENOMIC DNA]</scope>
    <source>
        <strain evidence="5 6">DSM 103870</strain>
    </source>
</reference>
<evidence type="ECO:0000313" key="6">
    <source>
        <dbReference type="Proteomes" id="UP001429580"/>
    </source>
</evidence>
<dbReference type="PANTHER" id="PTHR43768:SF3">
    <property type="entry name" value="TREHALOSE 6-PHOSPHATE PHOSPHATASE"/>
    <property type="match status" value="1"/>
</dbReference>